<evidence type="ECO:0000313" key="1">
    <source>
        <dbReference type="EMBL" id="KAK0731584.1"/>
    </source>
</evidence>
<comment type="caution">
    <text evidence="1">The sequence shown here is derived from an EMBL/GenBank/DDBJ whole genome shotgun (WGS) entry which is preliminary data.</text>
</comment>
<keyword evidence="2" id="KW-1185">Reference proteome</keyword>
<dbReference type="EMBL" id="JAUKUA010000001">
    <property type="protein sequence ID" value="KAK0731584.1"/>
    <property type="molecule type" value="Genomic_DNA"/>
</dbReference>
<proteinExistence type="predicted"/>
<protein>
    <submittedName>
        <fullName evidence="1">Uncharacterized protein</fullName>
    </submittedName>
</protein>
<gene>
    <name evidence="1" type="ORF">B0H67DRAFT_79356</name>
</gene>
<name>A0AA40E7Y2_9PEZI</name>
<organism evidence="1 2">
    <name type="scientific">Lasiosphaeris hirsuta</name>
    <dbReference type="NCBI Taxonomy" id="260670"/>
    <lineage>
        <taxon>Eukaryota</taxon>
        <taxon>Fungi</taxon>
        <taxon>Dikarya</taxon>
        <taxon>Ascomycota</taxon>
        <taxon>Pezizomycotina</taxon>
        <taxon>Sordariomycetes</taxon>
        <taxon>Sordariomycetidae</taxon>
        <taxon>Sordariales</taxon>
        <taxon>Lasiosphaeriaceae</taxon>
        <taxon>Lasiosphaeris</taxon>
    </lineage>
</organism>
<dbReference type="AlphaFoldDB" id="A0AA40E7Y2"/>
<accession>A0AA40E7Y2</accession>
<sequence length="210" mass="22842">MERDTQMGIEIPVCSGTKQTGGNGGEGQAVFYRILKLYSRPACPSLPSQSGGGGGGGWLHGRSACKPGSWCFPARACSSATARHGGHPSARRQLGHRQWDDAGGCSRNAALPGRARHRADRADLCWASAEEPGFGVLSWDLPGPWWRLWTNRGESGEGMKHRRALVEAHNSARTPLVIGQWDPPCTRKPLSAGRDKHRTSNPLWVPFWRG</sequence>
<dbReference type="Proteomes" id="UP001172102">
    <property type="component" value="Unassembled WGS sequence"/>
</dbReference>
<evidence type="ECO:0000313" key="2">
    <source>
        <dbReference type="Proteomes" id="UP001172102"/>
    </source>
</evidence>
<reference evidence="1" key="1">
    <citation type="submission" date="2023-06" db="EMBL/GenBank/DDBJ databases">
        <title>Genome-scale phylogeny and comparative genomics of the fungal order Sordariales.</title>
        <authorList>
            <consortium name="Lawrence Berkeley National Laboratory"/>
            <person name="Hensen N."/>
            <person name="Bonometti L."/>
            <person name="Westerberg I."/>
            <person name="Brannstrom I.O."/>
            <person name="Guillou S."/>
            <person name="Cros-Aarteil S."/>
            <person name="Calhoun S."/>
            <person name="Haridas S."/>
            <person name="Kuo A."/>
            <person name="Mondo S."/>
            <person name="Pangilinan J."/>
            <person name="Riley R."/>
            <person name="Labutti K."/>
            <person name="Andreopoulos B."/>
            <person name="Lipzen A."/>
            <person name="Chen C."/>
            <person name="Yanf M."/>
            <person name="Daum C."/>
            <person name="Ng V."/>
            <person name="Clum A."/>
            <person name="Steindorff A."/>
            <person name="Ohm R."/>
            <person name="Martin F."/>
            <person name="Silar P."/>
            <person name="Natvig D."/>
            <person name="Lalanne C."/>
            <person name="Gautier V."/>
            <person name="Ament-Velasquez S.L."/>
            <person name="Kruys A."/>
            <person name="Hutchinson M.I."/>
            <person name="Powell A.J."/>
            <person name="Barry K."/>
            <person name="Miller A.N."/>
            <person name="Grigoriev I.V."/>
            <person name="Debuchy R."/>
            <person name="Gladieux P."/>
            <person name="Thoren M.H."/>
            <person name="Johannesson H."/>
        </authorList>
    </citation>
    <scope>NUCLEOTIDE SEQUENCE</scope>
    <source>
        <strain evidence="1">SMH4607-1</strain>
    </source>
</reference>